<dbReference type="EMBL" id="DUZY01000003">
    <property type="protein sequence ID" value="DAD32840.1"/>
    <property type="molecule type" value="Genomic_DNA"/>
</dbReference>
<evidence type="ECO:0000313" key="3">
    <source>
        <dbReference type="EMBL" id="DAD32843.1"/>
    </source>
</evidence>
<keyword evidence="7" id="KW-1185">Reference proteome</keyword>
<evidence type="ECO:0000313" key="6">
    <source>
        <dbReference type="EMBL" id="DAD49573.1"/>
    </source>
</evidence>
<accession>A0A822YJS4</accession>
<dbReference type="Proteomes" id="UP000607653">
    <property type="component" value="Unassembled WGS sequence"/>
</dbReference>
<proteinExistence type="predicted"/>
<protein>
    <submittedName>
        <fullName evidence="1">Uncharacterized protein</fullName>
    </submittedName>
</protein>
<reference evidence="1 7" key="1">
    <citation type="journal article" date="2020" name="Mol. Biol. Evol.">
        <title>Distinct Expression and Methylation Patterns for Genes with Different Fates following a Single Whole-Genome Duplication in Flowering Plants.</title>
        <authorList>
            <person name="Shi T."/>
            <person name="Rahmani R.S."/>
            <person name="Gugger P.F."/>
            <person name="Wang M."/>
            <person name="Li H."/>
            <person name="Zhang Y."/>
            <person name="Li Z."/>
            <person name="Wang Q."/>
            <person name="Van de Peer Y."/>
            <person name="Marchal K."/>
            <person name="Chen J."/>
        </authorList>
    </citation>
    <scope>NUCLEOTIDE SEQUENCE [LARGE SCALE GENOMIC DNA]</scope>
    <source>
        <tissue evidence="1">Leaf</tissue>
    </source>
</reference>
<dbReference type="EMBL" id="DUZY01000003">
    <property type="protein sequence ID" value="DAD32842.1"/>
    <property type="molecule type" value="Genomic_DNA"/>
</dbReference>
<evidence type="ECO:0000313" key="1">
    <source>
        <dbReference type="EMBL" id="DAD32840.1"/>
    </source>
</evidence>
<dbReference type="AlphaFoldDB" id="A0A822YJS4"/>
<evidence type="ECO:0000313" key="5">
    <source>
        <dbReference type="EMBL" id="DAD49461.1"/>
    </source>
</evidence>
<dbReference type="EMBL" id="DUZY01000004">
    <property type="protein sequence ID" value="DAD37190.1"/>
    <property type="molecule type" value="Genomic_DNA"/>
</dbReference>
<gene>
    <name evidence="4" type="ORF">HUJ06_007831</name>
    <name evidence="1" type="ORF">HUJ06_011691</name>
    <name evidence="2" type="ORF">HUJ06_011693</name>
    <name evidence="3" type="ORF">HUJ06_011694</name>
    <name evidence="5" type="ORF">HUJ06_031805</name>
    <name evidence="6" type="ORF">HUJ06_031960</name>
</gene>
<organism evidence="1 7">
    <name type="scientific">Nelumbo nucifera</name>
    <name type="common">Sacred lotus</name>
    <dbReference type="NCBI Taxonomy" id="4432"/>
    <lineage>
        <taxon>Eukaryota</taxon>
        <taxon>Viridiplantae</taxon>
        <taxon>Streptophyta</taxon>
        <taxon>Embryophyta</taxon>
        <taxon>Tracheophyta</taxon>
        <taxon>Spermatophyta</taxon>
        <taxon>Magnoliopsida</taxon>
        <taxon>Proteales</taxon>
        <taxon>Nelumbonaceae</taxon>
        <taxon>Nelumbo</taxon>
    </lineage>
</organism>
<dbReference type="EMBL" id="DUZY01000166">
    <property type="protein sequence ID" value="DAD49461.1"/>
    <property type="molecule type" value="Genomic_DNA"/>
</dbReference>
<comment type="caution">
    <text evidence="1">The sequence shown here is derived from an EMBL/GenBank/DDBJ whole genome shotgun (WGS) entry which is preliminary data.</text>
</comment>
<evidence type="ECO:0000313" key="4">
    <source>
        <dbReference type="EMBL" id="DAD37190.1"/>
    </source>
</evidence>
<sequence>MEPDLKKSEHYRANNLTRRDCETRLS</sequence>
<name>A0A822YJS4_NELNU</name>
<dbReference type="EMBL" id="DUZY01000240">
    <property type="protein sequence ID" value="DAD49573.1"/>
    <property type="molecule type" value="Genomic_DNA"/>
</dbReference>
<dbReference type="EMBL" id="DUZY01000003">
    <property type="protein sequence ID" value="DAD32843.1"/>
    <property type="molecule type" value="Genomic_DNA"/>
</dbReference>
<evidence type="ECO:0000313" key="2">
    <source>
        <dbReference type="EMBL" id="DAD32842.1"/>
    </source>
</evidence>
<evidence type="ECO:0000313" key="7">
    <source>
        <dbReference type="Proteomes" id="UP000607653"/>
    </source>
</evidence>